<evidence type="ECO:0000313" key="3">
    <source>
        <dbReference type="EMBL" id="KAI5627843.1"/>
    </source>
</evidence>
<dbReference type="PANTHER" id="PTHR21818">
    <property type="entry name" value="BC025462 PROTEIN"/>
    <property type="match status" value="1"/>
</dbReference>
<reference evidence="3" key="1">
    <citation type="submission" date="2018-07" db="EMBL/GenBank/DDBJ databases">
        <title>Comparative genomics of catfishes provides insights into carnivory and benthic adaptation.</title>
        <authorList>
            <person name="Zhang Y."/>
            <person name="Wang D."/>
            <person name="Peng Z."/>
            <person name="Zheng S."/>
            <person name="Shao F."/>
            <person name="Tao W."/>
        </authorList>
    </citation>
    <scope>NUCLEOTIDE SEQUENCE</scope>
    <source>
        <strain evidence="3">Chongqing</strain>
    </source>
</reference>
<protein>
    <submittedName>
        <fullName evidence="3">Fanconi anemia group I protein</fullName>
    </submittedName>
</protein>
<dbReference type="PANTHER" id="PTHR21818:SF0">
    <property type="entry name" value="FANCONI ANEMIA GROUP I PROTEIN"/>
    <property type="match status" value="1"/>
</dbReference>
<dbReference type="GO" id="GO:0070182">
    <property type="term" value="F:DNA polymerase binding"/>
    <property type="evidence" value="ECO:0007669"/>
    <property type="project" value="TreeGrafter"/>
</dbReference>
<feature type="domain" description="FANCI helical" evidence="2">
    <location>
        <begin position="34"/>
        <end position="116"/>
    </location>
</feature>
<gene>
    <name evidence="3" type="ORF">C0J50_12820</name>
</gene>
<organism evidence="3 4">
    <name type="scientific">Silurus asotus</name>
    <name type="common">Amur catfish</name>
    <name type="synonym">Parasilurus asotus</name>
    <dbReference type="NCBI Taxonomy" id="30991"/>
    <lineage>
        <taxon>Eukaryota</taxon>
        <taxon>Metazoa</taxon>
        <taxon>Chordata</taxon>
        <taxon>Craniata</taxon>
        <taxon>Vertebrata</taxon>
        <taxon>Euteleostomi</taxon>
        <taxon>Actinopterygii</taxon>
        <taxon>Neopterygii</taxon>
        <taxon>Teleostei</taxon>
        <taxon>Ostariophysi</taxon>
        <taxon>Siluriformes</taxon>
        <taxon>Siluridae</taxon>
        <taxon>Silurus</taxon>
    </lineage>
</organism>
<dbReference type="InterPro" id="IPR029315">
    <property type="entry name" value="FANCI_S2"/>
</dbReference>
<comment type="caution">
    <text evidence="3">The sequence shown here is derived from an EMBL/GenBank/DDBJ whole genome shotgun (WGS) entry which is preliminary data.</text>
</comment>
<feature type="non-terminal residue" evidence="3">
    <location>
        <position position="1"/>
    </location>
</feature>
<feature type="non-terminal residue" evidence="3">
    <location>
        <position position="231"/>
    </location>
</feature>
<evidence type="ECO:0000313" key="4">
    <source>
        <dbReference type="Proteomes" id="UP001205998"/>
    </source>
</evidence>
<dbReference type="Pfam" id="PF14679">
    <property type="entry name" value="FANCI_HD1"/>
    <property type="match status" value="1"/>
</dbReference>
<name>A0AAD5B360_SILAS</name>
<dbReference type="EMBL" id="MU548590">
    <property type="protein sequence ID" value="KAI5627843.1"/>
    <property type="molecule type" value="Genomic_DNA"/>
</dbReference>
<proteinExistence type="predicted"/>
<accession>A0AAD5B360</accession>
<evidence type="ECO:0000259" key="2">
    <source>
        <dbReference type="Pfam" id="PF14679"/>
    </source>
</evidence>
<dbReference type="InterPro" id="IPR026171">
    <property type="entry name" value="FANCI"/>
</dbReference>
<dbReference type="AlphaFoldDB" id="A0AAD5B360"/>
<dbReference type="Pfam" id="PF14676">
    <property type="entry name" value="FANCI_S2"/>
    <property type="match status" value="1"/>
</dbReference>
<dbReference type="Proteomes" id="UP001205998">
    <property type="component" value="Unassembled WGS sequence"/>
</dbReference>
<sequence>SKDVEVQTIPQDQLRHVEGTAILHIVFAIRLDHELGREFLKSLKVSQGQPLCPFSIALLLSVARIQRHEEQVFEFLKGAITKSFKDEQAQQGSKFLQDLLPSCHSVSYMIMDTVRNSVFGWDHVTQSLVQLGFILLDLFGSKAGPFGKTTEIATAVAKTPSQLAYLLYNIVISAPMILLESSSKVIETFDQLSFLPLTTVQGLLKAVQPLLKVSMSLKDALILVLRKSMFS</sequence>
<feature type="domain" description="FANCI solenoid 2" evidence="1">
    <location>
        <begin position="159"/>
        <end position="231"/>
    </location>
</feature>
<dbReference type="InterPro" id="IPR029310">
    <property type="entry name" value="FANCI_HD1"/>
</dbReference>
<evidence type="ECO:0000259" key="1">
    <source>
        <dbReference type="Pfam" id="PF14676"/>
    </source>
</evidence>
<dbReference type="GO" id="GO:0006281">
    <property type="term" value="P:DNA repair"/>
    <property type="evidence" value="ECO:0007669"/>
    <property type="project" value="InterPro"/>
</dbReference>
<keyword evidence="4" id="KW-1185">Reference proteome</keyword>